<sequence>MKQIRSLAMVLSLAVTTAFLQGCEEAQTCDIQCGAGGDGGAGGQGGAGGEGGAGGQGGQGGSGGQGGAGGQGGQGGGGSALCADRTGGALVTFDVVGQSLTVWITNQAFIDEAIQLKEQGTTRIPNFAEVIDGQDCDPKWTFHVDPEKATFVDATIELCDGTPEYVEEHTAEWIDQVKQYCPWNTKVTNVEVRPGTP</sequence>
<evidence type="ECO:0000313" key="4">
    <source>
        <dbReference type="EMBL" id="MDC3988467.1"/>
    </source>
</evidence>
<keyword evidence="5" id="KW-1185">Reference proteome</keyword>
<evidence type="ECO:0000313" key="5">
    <source>
        <dbReference type="Proteomes" id="UP001151081"/>
    </source>
</evidence>
<organism evidence="4 5">
    <name type="scientific">Polyangium jinanense</name>
    <dbReference type="NCBI Taxonomy" id="2829994"/>
    <lineage>
        <taxon>Bacteria</taxon>
        <taxon>Pseudomonadati</taxon>
        <taxon>Myxococcota</taxon>
        <taxon>Polyangia</taxon>
        <taxon>Polyangiales</taxon>
        <taxon>Polyangiaceae</taxon>
        <taxon>Polyangium</taxon>
    </lineage>
</organism>
<feature type="signal peptide" evidence="2">
    <location>
        <begin position="1"/>
        <end position="20"/>
    </location>
</feature>
<dbReference type="AlphaFoldDB" id="A0A9X3XDW9"/>
<evidence type="ECO:0000256" key="2">
    <source>
        <dbReference type="SAM" id="SignalP"/>
    </source>
</evidence>
<comment type="caution">
    <text evidence="4">The sequence shown here is derived from an EMBL/GenBank/DDBJ whole genome shotgun (WGS) entry which is preliminary data.</text>
</comment>
<accession>A0A9X3XDW9</accession>
<proteinExistence type="predicted"/>
<dbReference type="EMBL" id="JAGTJJ010000073">
    <property type="protein sequence ID" value="MDC3988467.1"/>
    <property type="molecule type" value="Genomic_DNA"/>
</dbReference>
<feature type="chain" id="PRO_5040905088" description="BP74 N-terminal domain-containing protein" evidence="2">
    <location>
        <begin position="21"/>
        <end position="197"/>
    </location>
</feature>
<name>A0A9X3XDW9_9BACT</name>
<protein>
    <recommendedName>
        <fullName evidence="3">BP74 N-terminal domain-containing protein</fullName>
    </recommendedName>
</protein>
<reference evidence="4 5" key="1">
    <citation type="submission" date="2021-04" db="EMBL/GenBank/DDBJ databases">
        <title>Genome analysis of Polyangium sp.</title>
        <authorList>
            <person name="Li Y."/>
            <person name="Wang J."/>
        </authorList>
    </citation>
    <scope>NUCLEOTIDE SEQUENCE [LARGE SCALE GENOMIC DNA]</scope>
    <source>
        <strain evidence="4 5">SDU14</strain>
    </source>
</reference>
<evidence type="ECO:0000259" key="3">
    <source>
        <dbReference type="Pfam" id="PF23621"/>
    </source>
</evidence>
<dbReference type="Proteomes" id="UP001151081">
    <property type="component" value="Unassembled WGS sequence"/>
</dbReference>
<dbReference type="RefSeq" id="WP_272459816.1">
    <property type="nucleotide sequence ID" value="NZ_JAGTJJ010000073.1"/>
</dbReference>
<gene>
    <name evidence="4" type="ORF">KEG57_48825</name>
</gene>
<evidence type="ECO:0000256" key="1">
    <source>
        <dbReference type="SAM" id="MobiDB-lite"/>
    </source>
</evidence>
<dbReference type="Pfam" id="PF23621">
    <property type="entry name" value="BP74_N"/>
    <property type="match status" value="1"/>
</dbReference>
<keyword evidence="2" id="KW-0732">Signal</keyword>
<feature type="domain" description="BP74 N-terminal" evidence="3">
    <location>
        <begin position="93"/>
        <end position="190"/>
    </location>
</feature>
<feature type="region of interest" description="Disordered" evidence="1">
    <location>
        <begin position="40"/>
        <end position="78"/>
    </location>
</feature>
<dbReference type="PROSITE" id="PS51257">
    <property type="entry name" value="PROKAR_LIPOPROTEIN"/>
    <property type="match status" value="1"/>
</dbReference>
<dbReference type="InterPro" id="IPR056422">
    <property type="entry name" value="BP74_N"/>
</dbReference>